<dbReference type="Pfam" id="PF00961">
    <property type="entry name" value="LAGLIDADG_1"/>
    <property type="match status" value="1"/>
</dbReference>
<dbReference type="EMBL" id="HQ616673">
    <property type="protein sequence ID" value="ADT63556.1"/>
    <property type="molecule type" value="Genomic_DNA"/>
</dbReference>
<evidence type="ECO:0000313" key="3">
    <source>
        <dbReference type="Proteomes" id="UP000008673"/>
    </source>
</evidence>
<dbReference type="InterPro" id="IPR004860">
    <property type="entry name" value="LAGLIDADG_dom"/>
</dbReference>
<dbReference type="Gene3D" id="3.10.28.10">
    <property type="entry name" value="Homing endonucleases"/>
    <property type="match status" value="2"/>
</dbReference>
<accession>E7E825</accession>
<name>E7E825_OGAPD</name>
<keyword evidence="2" id="KW-0496">Mitochondrion</keyword>
<organism evidence="2 3">
    <name type="scientific">Ogataea parapolymorpha (strain ATCC 26012 / BCRC 20466 / JCM 22074 / NRRL Y-7560 / DL-1)</name>
    <name type="common">Yeast</name>
    <name type="synonym">Hansenula polymorpha</name>
    <dbReference type="NCBI Taxonomy" id="871575"/>
    <lineage>
        <taxon>Eukaryota</taxon>
        <taxon>Fungi</taxon>
        <taxon>Dikarya</taxon>
        <taxon>Ascomycota</taxon>
        <taxon>Saccharomycotina</taxon>
        <taxon>Pichiomycetes</taxon>
        <taxon>Pichiales</taxon>
        <taxon>Pichiaceae</taxon>
        <taxon>Ogataea</taxon>
    </lineage>
</organism>
<dbReference type="PANTHER" id="PTHR36181">
    <property type="entry name" value="INTRON-ENCODED ENDONUCLEASE AI3-RELATED"/>
    <property type="match status" value="1"/>
</dbReference>
<dbReference type="GO" id="GO:0005739">
    <property type="term" value="C:mitochondrion"/>
    <property type="evidence" value="ECO:0007669"/>
    <property type="project" value="UniProtKB-ARBA"/>
</dbReference>
<dbReference type="eggNOG" id="ENOG502T6DH">
    <property type="taxonomic scope" value="Eukaryota"/>
</dbReference>
<reference key="1">
    <citation type="submission" date="2010-11" db="EMBL/GenBank/DDBJ databases">
        <title>Complete sequence and analysis of the mitochondrial genome of the methilotrophic yeast Hansenula (Ogatea) Polymorpha.</title>
        <authorList>
            <person name="El'darov M.A."/>
            <person name="Mardanov A.V."/>
            <person name="Beletsky A.V."/>
            <person name="Ravin N.V."/>
            <person name="Skryabin K.G."/>
        </authorList>
    </citation>
    <scope>NUCLEOTIDE SEQUENCE</scope>
    <source>
        <strain>DL-1</strain>
    </source>
</reference>
<proteinExistence type="predicted"/>
<dbReference type="GeneID" id="10042598"/>
<sequence>MSFINNNSFKYYVCGIIQTNGLIGIKLRKTSNKSILLMPYFNITLNSEHKDLILNIKTLFNNVGYIKYNNKTIKYEVNQLNQTKDVIVPFLLKYDLKSYKHKKVILFNTILEIMSLNQHKKNINILLSLMMLSNNISKLNNKYLNKEQQYIVNNKIIDPSINKYMTQLNYKLDNYKPSDMNIHYINGMFDTSGSLNVNLDLNKDLKIIYSMTQDSTEIKLLNNILLFFNCTGKMSYLNNKTIKLSIFDFNEIKNNVLVKLENNLPLMKGYKFKYTNNVLMYINNNKDYRTNNMKIIKMIKMLYKMIENKKNMSEEEYIKKVTNKK</sequence>
<dbReference type="PANTHER" id="PTHR36181:SF2">
    <property type="entry name" value="INTRON-ENCODED ENDONUCLEASE AI3-RELATED"/>
    <property type="match status" value="1"/>
</dbReference>
<dbReference type="InterPro" id="IPR027434">
    <property type="entry name" value="Homing_endonucl"/>
</dbReference>
<gene>
    <name evidence="2" type="primary">orf3</name>
    <name evidence="2" type="ORF">HPOM_01</name>
</gene>
<dbReference type="SUPFAM" id="SSF55608">
    <property type="entry name" value="Homing endonucleases"/>
    <property type="match status" value="2"/>
</dbReference>
<dbReference type="InterPro" id="IPR051289">
    <property type="entry name" value="LAGLIDADG_Endonuclease"/>
</dbReference>
<protein>
    <submittedName>
        <fullName evidence="2">LADLIDADG maturase/endonuclease-like protein</fullName>
    </submittedName>
</protein>
<dbReference type="AlphaFoldDB" id="E7E825"/>
<evidence type="ECO:0000313" key="2">
    <source>
        <dbReference type="EMBL" id="ADT63556.1"/>
    </source>
</evidence>
<reference evidence="2 3" key="2">
    <citation type="journal article" date="2011" name="FEMS Yeast Res.">
        <title>Complete sequence and analysis of the mitochondrial genome of the methylotrophic yeast Hansenula polymorpha DL-1.</title>
        <authorList>
            <person name="Eldarov M.A."/>
            <person name="Mardanov A.V."/>
            <person name="Beletsky A.V."/>
            <person name="Ravin N.V."/>
            <person name="Skryabin K.G."/>
        </authorList>
    </citation>
    <scope>NUCLEOTIDE SEQUENCE [LARGE SCALE GENOMIC DNA]</scope>
    <source>
        <strain evidence="3">ATCC 26012 / BCRC 20466 / JCM 22074 / NRRL Y-7560 / DL-1</strain>
    </source>
</reference>
<dbReference type="Proteomes" id="UP000008673">
    <property type="component" value="Mitochondrion"/>
</dbReference>
<feature type="domain" description="Homing endonuclease LAGLIDADG" evidence="1">
    <location>
        <begin position="15"/>
        <end position="110"/>
    </location>
</feature>
<geneLocation type="mitochondrion" evidence="2"/>
<evidence type="ECO:0000259" key="1">
    <source>
        <dbReference type="Pfam" id="PF00961"/>
    </source>
</evidence>
<keyword evidence="3" id="KW-1185">Reference proteome</keyword>
<dbReference type="GO" id="GO:0004519">
    <property type="term" value="F:endonuclease activity"/>
    <property type="evidence" value="ECO:0007669"/>
    <property type="project" value="UniProtKB-KW"/>
</dbReference>
<dbReference type="RefSeq" id="YP_004072409.1">
    <property type="nucleotide sequence ID" value="NC_014805.1"/>
</dbReference>